<dbReference type="EMBL" id="ANMO01000120">
    <property type="protein sequence ID" value="EMB16448.1"/>
    <property type="molecule type" value="Genomic_DNA"/>
</dbReference>
<dbReference type="AlphaFoldDB" id="M2B3X8"/>
<reference evidence="1" key="1">
    <citation type="submission" date="2012-11" db="EMBL/GenBank/DDBJ databases">
        <title>Permanent draft genomes of Rhodopirellula europaea strain SH398 and 6C.</title>
        <authorList>
            <person name="Richter M."/>
            <person name="Richter-Heitmann T."/>
            <person name="Frank C."/>
            <person name="Harder J."/>
            <person name="Glockner F.O."/>
        </authorList>
    </citation>
    <scope>NUCLEOTIDE SEQUENCE</scope>
    <source>
        <strain evidence="1">6C</strain>
    </source>
</reference>
<reference evidence="1" key="2">
    <citation type="journal article" date="2013" name="Mar. Genomics">
        <title>Expression of sulfatases in Rhodopirellula baltica and the diversity of sulfatases in the genus Rhodopirellula.</title>
        <authorList>
            <person name="Wegner C.E."/>
            <person name="Richter-Heitmann T."/>
            <person name="Klindworth A."/>
            <person name="Klockow C."/>
            <person name="Richter M."/>
            <person name="Achstetter T."/>
            <person name="Glockner F.O."/>
            <person name="Harder J."/>
        </authorList>
    </citation>
    <scope>NUCLEOTIDE SEQUENCE [LARGE SCALE GENOMIC DNA]</scope>
    <source>
        <strain evidence="1">6C</strain>
    </source>
</reference>
<name>M2B3X8_9BACT</name>
<comment type="caution">
    <text evidence="1">The sequence shown here is derived from an EMBL/GenBank/DDBJ whole genome shotgun (WGS) entry which is preliminary data.</text>
</comment>
<proteinExistence type="predicted"/>
<protein>
    <submittedName>
        <fullName evidence="1">Uncharacterized protein</fullName>
    </submittedName>
</protein>
<evidence type="ECO:0000313" key="1">
    <source>
        <dbReference type="EMBL" id="EMB16448.1"/>
    </source>
</evidence>
<organism evidence="1 2">
    <name type="scientific">Rhodopirellula europaea 6C</name>
    <dbReference type="NCBI Taxonomy" id="1263867"/>
    <lineage>
        <taxon>Bacteria</taxon>
        <taxon>Pseudomonadati</taxon>
        <taxon>Planctomycetota</taxon>
        <taxon>Planctomycetia</taxon>
        <taxon>Pirellulales</taxon>
        <taxon>Pirellulaceae</taxon>
        <taxon>Rhodopirellula</taxon>
    </lineage>
</organism>
<keyword evidence="2" id="KW-1185">Reference proteome</keyword>
<gene>
    <name evidence="1" type="ORF">RE6C_02813</name>
</gene>
<evidence type="ECO:0000313" key="2">
    <source>
        <dbReference type="Proteomes" id="UP000011529"/>
    </source>
</evidence>
<dbReference type="Proteomes" id="UP000011529">
    <property type="component" value="Unassembled WGS sequence"/>
</dbReference>
<sequence length="54" mass="6197">MFIGCSPEQKELEYDDRQQSIDDAGDLFRSPDHAQLSFSTTAELPQQLRLIVQQ</sequence>
<accession>M2B3X8</accession>